<accession>A0ABS4KEH7</accession>
<organism evidence="2 3">
    <name type="scientific">Peptoniphilus stercorisuis</name>
    <dbReference type="NCBI Taxonomy" id="1436965"/>
    <lineage>
        <taxon>Bacteria</taxon>
        <taxon>Bacillati</taxon>
        <taxon>Bacillota</taxon>
        <taxon>Tissierellia</taxon>
        <taxon>Tissierellales</taxon>
        <taxon>Peptoniphilaceae</taxon>
        <taxon>Peptoniphilus</taxon>
    </lineage>
</organism>
<dbReference type="RefSeq" id="WP_210062212.1">
    <property type="nucleotide sequence ID" value="NZ_JAGGLJ010000025.1"/>
</dbReference>
<proteinExistence type="predicted"/>
<dbReference type="Pfam" id="PF02645">
    <property type="entry name" value="DegV"/>
    <property type="match status" value="1"/>
</dbReference>
<dbReference type="Gene3D" id="3.30.1180.10">
    <property type="match status" value="1"/>
</dbReference>
<dbReference type="Gene3D" id="3.40.50.10170">
    <property type="match status" value="1"/>
</dbReference>
<evidence type="ECO:0000256" key="1">
    <source>
        <dbReference type="ARBA" id="ARBA00023121"/>
    </source>
</evidence>
<protein>
    <submittedName>
        <fullName evidence="2">DegV family protein with EDD domain</fullName>
    </submittedName>
</protein>
<dbReference type="Proteomes" id="UP001519306">
    <property type="component" value="Unassembled WGS sequence"/>
</dbReference>
<dbReference type="EMBL" id="JAGGLJ010000025">
    <property type="protein sequence ID" value="MBP2026167.1"/>
    <property type="molecule type" value="Genomic_DNA"/>
</dbReference>
<dbReference type="PANTHER" id="PTHR33434">
    <property type="entry name" value="DEGV DOMAIN-CONTAINING PROTEIN DR_1986-RELATED"/>
    <property type="match status" value="1"/>
</dbReference>
<keyword evidence="3" id="KW-1185">Reference proteome</keyword>
<name>A0ABS4KEH7_9FIRM</name>
<dbReference type="SUPFAM" id="SSF82549">
    <property type="entry name" value="DAK1/DegV-like"/>
    <property type="match status" value="1"/>
</dbReference>
<comment type="caution">
    <text evidence="2">The sequence shown here is derived from an EMBL/GenBank/DDBJ whole genome shotgun (WGS) entry which is preliminary data.</text>
</comment>
<reference evidence="2 3" key="1">
    <citation type="submission" date="2021-03" db="EMBL/GenBank/DDBJ databases">
        <title>Genomic Encyclopedia of Type Strains, Phase IV (KMG-IV): sequencing the most valuable type-strain genomes for metagenomic binning, comparative biology and taxonomic classification.</title>
        <authorList>
            <person name="Goeker M."/>
        </authorList>
    </citation>
    <scope>NUCLEOTIDE SEQUENCE [LARGE SCALE GENOMIC DNA]</scope>
    <source>
        <strain evidence="2 3">DSM 27563</strain>
    </source>
</reference>
<evidence type="ECO:0000313" key="2">
    <source>
        <dbReference type="EMBL" id="MBP2026167.1"/>
    </source>
</evidence>
<sequence length="296" mass="33647">METKIIADTGCDLTHELVEELNIDLLSIIVTHEEVEYKDRIDITQNEIFEKQRNGESFSTSQIPLFEYLETFEAYAKEGVDFIYLSLSSGMTGGFNNALMAIRELEAKYPNVKMKALDSKAASVGYGLETYYLAKAAKKGADFNELIELCEFLSENIKHVFTVFDMEYLYRGGRISRAQKSIGKILNIRPIIIADAEGKLSVVELSRGNKVYKRMIEIIEEETNGRDLSKDIMFPVYGEEKELIEIFEKKLNILSENITLLPQRLGSAIGTHTGPDIVGAGYLREEIPEKFRSYYE</sequence>
<dbReference type="InterPro" id="IPR003797">
    <property type="entry name" value="DegV"/>
</dbReference>
<dbReference type="InterPro" id="IPR043168">
    <property type="entry name" value="DegV_C"/>
</dbReference>
<dbReference type="PROSITE" id="PS51482">
    <property type="entry name" value="DEGV"/>
    <property type="match status" value="1"/>
</dbReference>
<dbReference type="NCBIfam" id="TIGR00762">
    <property type="entry name" value="DegV"/>
    <property type="match status" value="1"/>
</dbReference>
<keyword evidence="1" id="KW-0446">Lipid-binding</keyword>
<dbReference type="PANTHER" id="PTHR33434:SF2">
    <property type="entry name" value="FATTY ACID-BINDING PROTEIN TM_1468"/>
    <property type="match status" value="1"/>
</dbReference>
<dbReference type="InterPro" id="IPR050270">
    <property type="entry name" value="DegV_domain_contain"/>
</dbReference>
<evidence type="ECO:0000313" key="3">
    <source>
        <dbReference type="Proteomes" id="UP001519306"/>
    </source>
</evidence>
<gene>
    <name evidence="2" type="ORF">J2Z71_001725</name>
</gene>